<reference evidence="2 3" key="1">
    <citation type="journal article" date="2013" name="Proc. Natl. Acad. Sci. U.S.A.">
        <title>Genome of an arbuscular mycorrhizal fungus provides insight into the oldest plant symbiosis.</title>
        <authorList>
            <person name="Tisserant E."/>
            <person name="Malbreil M."/>
            <person name="Kuo A."/>
            <person name="Kohler A."/>
            <person name="Symeonidi A."/>
            <person name="Balestrini R."/>
            <person name="Charron P."/>
            <person name="Duensing N."/>
            <person name="Frei Dit Frey N."/>
            <person name="Gianinazzi-Pearson V."/>
            <person name="Gilbert L.B."/>
            <person name="Handa Y."/>
            <person name="Herr J.R."/>
            <person name="Hijri M."/>
            <person name="Koul R."/>
            <person name="Kawaguchi M."/>
            <person name="Krajinski F."/>
            <person name="Lammers P.J."/>
            <person name="Masclaux F.G."/>
            <person name="Murat C."/>
            <person name="Morin E."/>
            <person name="Ndikumana S."/>
            <person name="Pagni M."/>
            <person name="Petitpierre D."/>
            <person name="Requena N."/>
            <person name="Rosikiewicz P."/>
            <person name="Riley R."/>
            <person name="Saito K."/>
            <person name="San Clemente H."/>
            <person name="Shapiro H."/>
            <person name="van Tuinen D."/>
            <person name="Becard G."/>
            <person name="Bonfante P."/>
            <person name="Paszkowski U."/>
            <person name="Shachar-Hill Y.Y."/>
            <person name="Tuskan G.A."/>
            <person name="Young P.W."/>
            <person name="Sanders I.R."/>
            <person name="Henrissat B."/>
            <person name="Rensing S.A."/>
            <person name="Grigoriev I.V."/>
            <person name="Corradi N."/>
            <person name="Roux C."/>
            <person name="Martin F."/>
        </authorList>
    </citation>
    <scope>NUCLEOTIDE SEQUENCE [LARGE SCALE GENOMIC DNA]</scope>
    <source>
        <strain evidence="2 3">DAOM 197198</strain>
    </source>
</reference>
<proteinExistence type="predicted"/>
<evidence type="ECO:0000256" key="1">
    <source>
        <dbReference type="SAM" id="Phobius"/>
    </source>
</evidence>
<dbReference type="AlphaFoldDB" id="A0A2P4PBM0"/>
<comment type="caution">
    <text evidence="2">The sequence shown here is derived from an EMBL/GenBank/DDBJ whole genome shotgun (WGS) entry which is preliminary data.</text>
</comment>
<keyword evidence="1" id="KW-0812">Transmembrane</keyword>
<name>A0A2P4PBM0_RHIID</name>
<accession>A0A2P4PBM0</accession>
<sequence>MIYSRSLIRLSKIDLMYSDFCHWSKYGDSHDQLVMICDIIFFFQLATCIYFSREVKNYVMQTPFPLLPY</sequence>
<gene>
    <name evidence="2" type="ORF">GLOIN_2v1692826</name>
</gene>
<dbReference type="Proteomes" id="UP000018888">
    <property type="component" value="Unassembled WGS sequence"/>
</dbReference>
<organism evidence="2 3">
    <name type="scientific">Rhizophagus irregularis (strain DAOM 181602 / DAOM 197198 / MUCL 43194)</name>
    <name type="common">Arbuscular mycorrhizal fungus</name>
    <name type="synonym">Glomus intraradices</name>
    <dbReference type="NCBI Taxonomy" id="747089"/>
    <lineage>
        <taxon>Eukaryota</taxon>
        <taxon>Fungi</taxon>
        <taxon>Fungi incertae sedis</taxon>
        <taxon>Mucoromycota</taxon>
        <taxon>Glomeromycotina</taxon>
        <taxon>Glomeromycetes</taxon>
        <taxon>Glomerales</taxon>
        <taxon>Glomeraceae</taxon>
        <taxon>Rhizophagus</taxon>
    </lineage>
</organism>
<keyword evidence="1" id="KW-0472">Membrane</keyword>
<evidence type="ECO:0000313" key="3">
    <source>
        <dbReference type="Proteomes" id="UP000018888"/>
    </source>
</evidence>
<protein>
    <submittedName>
        <fullName evidence="2">Uncharacterized protein</fullName>
    </submittedName>
</protein>
<dbReference type="EMBL" id="AUPC02000288">
    <property type="protein sequence ID" value="POG62794.1"/>
    <property type="molecule type" value="Genomic_DNA"/>
</dbReference>
<reference evidence="2 3" key="2">
    <citation type="journal article" date="2018" name="New Phytol.">
        <title>High intraspecific genome diversity in the model arbuscular mycorrhizal symbiont Rhizophagus irregularis.</title>
        <authorList>
            <person name="Chen E.C.H."/>
            <person name="Morin E."/>
            <person name="Beaudet D."/>
            <person name="Noel J."/>
            <person name="Yildirir G."/>
            <person name="Ndikumana S."/>
            <person name="Charron P."/>
            <person name="St-Onge C."/>
            <person name="Giorgi J."/>
            <person name="Kruger M."/>
            <person name="Marton T."/>
            <person name="Ropars J."/>
            <person name="Grigoriev I.V."/>
            <person name="Hainaut M."/>
            <person name="Henrissat B."/>
            <person name="Roux C."/>
            <person name="Martin F."/>
            <person name="Corradi N."/>
        </authorList>
    </citation>
    <scope>NUCLEOTIDE SEQUENCE [LARGE SCALE GENOMIC DNA]</scope>
    <source>
        <strain evidence="2 3">DAOM 197198</strain>
    </source>
</reference>
<keyword evidence="3" id="KW-1185">Reference proteome</keyword>
<feature type="transmembrane region" description="Helical" evidence="1">
    <location>
        <begin position="33"/>
        <end position="51"/>
    </location>
</feature>
<evidence type="ECO:0000313" key="2">
    <source>
        <dbReference type="EMBL" id="POG62794.1"/>
    </source>
</evidence>
<keyword evidence="1" id="KW-1133">Transmembrane helix</keyword>